<proteinExistence type="predicted"/>
<evidence type="ECO:0000313" key="1">
    <source>
        <dbReference type="EMBL" id="MDT0676275.1"/>
    </source>
</evidence>
<comment type="caution">
    <text evidence="1">The sequence shown here is derived from an EMBL/GenBank/DDBJ whole genome shotgun (WGS) entry which is preliminary data.</text>
</comment>
<name>A0ABU3D420_9FLAO</name>
<evidence type="ECO:0000313" key="2">
    <source>
        <dbReference type="Proteomes" id="UP001262582"/>
    </source>
</evidence>
<dbReference type="RefSeq" id="WP_311502611.1">
    <property type="nucleotide sequence ID" value="NZ_JAVRHK010000003.1"/>
</dbReference>
<protein>
    <submittedName>
        <fullName evidence="1">Uncharacterized protein</fullName>
    </submittedName>
</protein>
<dbReference type="Proteomes" id="UP001262582">
    <property type="component" value="Unassembled WGS sequence"/>
</dbReference>
<gene>
    <name evidence="1" type="ORF">RM539_06735</name>
</gene>
<reference evidence="1 2" key="1">
    <citation type="submission" date="2023-09" db="EMBL/GenBank/DDBJ databases">
        <authorList>
            <person name="Rey-Velasco X."/>
        </authorList>
    </citation>
    <scope>NUCLEOTIDE SEQUENCE [LARGE SCALE GENOMIC DNA]</scope>
    <source>
        <strain evidence="1 2">F117</strain>
    </source>
</reference>
<sequence>MKPRKEAQHAPEFYQYFRWLHNTGQILFPKVFSTTDEVGLAMLEVTKNGYSKAILEVSDIKKLS</sequence>
<organism evidence="1 2">
    <name type="scientific">Autumnicola musiva</name>
    <dbReference type="NCBI Taxonomy" id="3075589"/>
    <lineage>
        <taxon>Bacteria</taxon>
        <taxon>Pseudomonadati</taxon>
        <taxon>Bacteroidota</taxon>
        <taxon>Flavobacteriia</taxon>
        <taxon>Flavobacteriales</taxon>
        <taxon>Flavobacteriaceae</taxon>
        <taxon>Autumnicola</taxon>
    </lineage>
</organism>
<dbReference type="EMBL" id="JAVRHK010000003">
    <property type="protein sequence ID" value="MDT0676275.1"/>
    <property type="molecule type" value="Genomic_DNA"/>
</dbReference>
<accession>A0ABU3D420</accession>
<keyword evidence="2" id="KW-1185">Reference proteome</keyword>